<organism evidence="1 2">
    <name type="scientific">Angiostrongylus cantonensis</name>
    <name type="common">Rat lungworm</name>
    <dbReference type="NCBI Taxonomy" id="6313"/>
    <lineage>
        <taxon>Eukaryota</taxon>
        <taxon>Metazoa</taxon>
        <taxon>Ecdysozoa</taxon>
        <taxon>Nematoda</taxon>
        <taxon>Chromadorea</taxon>
        <taxon>Rhabditida</taxon>
        <taxon>Rhabditina</taxon>
        <taxon>Rhabditomorpha</taxon>
        <taxon>Strongyloidea</taxon>
        <taxon>Metastrongylidae</taxon>
        <taxon>Angiostrongylus</taxon>
    </lineage>
</organism>
<accession>A0A0K0DDA6</accession>
<proteinExistence type="predicted"/>
<sequence>MVLNGFIGRASTTPSSSSNSSIDRVVFQVEMLSSQINVLTYKVDDAVAVVKERAQQTIASLTHSFNNGTIENVKRMLALMLVATSFDVGNGRAHVGSAGFRIHDAASGTASTHLVDATMFVLSFVEPADHID</sequence>
<evidence type="ECO:0000313" key="2">
    <source>
        <dbReference type="WBParaSite" id="ACAC_0000868001-mRNA-1"/>
    </source>
</evidence>
<evidence type="ECO:0000313" key="1">
    <source>
        <dbReference type="Proteomes" id="UP000035642"/>
    </source>
</evidence>
<dbReference type="Proteomes" id="UP000035642">
    <property type="component" value="Unassembled WGS sequence"/>
</dbReference>
<keyword evidence="1" id="KW-1185">Reference proteome</keyword>
<reference evidence="2" key="2">
    <citation type="submission" date="2017-02" db="UniProtKB">
        <authorList>
            <consortium name="WormBaseParasite"/>
        </authorList>
    </citation>
    <scope>IDENTIFICATION</scope>
</reference>
<protein>
    <submittedName>
        <fullName evidence="2">Dynein light chain</fullName>
    </submittedName>
</protein>
<dbReference type="WBParaSite" id="ACAC_0000868001-mRNA-1">
    <property type="protein sequence ID" value="ACAC_0000868001-mRNA-1"/>
    <property type="gene ID" value="ACAC_0000868001"/>
</dbReference>
<dbReference type="AlphaFoldDB" id="A0A0K0DDA6"/>
<reference evidence="1" key="1">
    <citation type="submission" date="2012-09" db="EMBL/GenBank/DDBJ databases">
        <authorList>
            <person name="Martin A.A."/>
        </authorList>
    </citation>
    <scope>NUCLEOTIDE SEQUENCE</scope>
</reference>
<name>A0A0K0DDA6_ANGCA</name>